<dbReference type="EMBL" id="CAFABD010000097">
    <property type="protein sequence ID" value="CAB4827032.1"/>
    <property type="molecule type" value="Genomic_DNA"/>
</dbReference>
<protein>
    <submittedName>
        <fullName evidence="1">Unannotated protein</fullName>
    </submittedName>
</protein>
<sequence>MAVLGSAQGVFRLRESDKHPGSFFTREETAEILGVSNLSLMDIPAKNIEGIDVIDEREIQKAWYSGSITGAPPTKIGRATRSFDEMVLAKLIEIEVPGIRIEQQVPWGRKTIDFLLTYPSGKKIALEFHGPSHFAPGRYQQVIENPFVRQKQIAEFFQCESVIWPYWIQRCSANVQCLLETETKGFGLLWSATTMFSEFVFENSSEIIEEISNRFNIRDENGYGYMYGPNTRDRHNPEHPILKRIRNGKTSKERLIPKGAQSINEWLPTEFH</sequence>
<accession>A0A6J7A2J5</accession>
<name>A0A6J7A2J5_9ZZZZ</name>
<dbReference type="AlphaFoldDB" id="A0A6J7A2J5"/>
<proteinExistence type="predicted"/>
<evidence type="ECO:0000313" key="1">
    <source>
        <dbReference type="EMBL" id="CAB4827032.1"/>
    </source>
</evidence>
<gene>
    <name evidence="1" type="ORF">UFOPK3166_00697</name>
</gene>
<reference evidence="1" key="1">
    <citation type="submission" date="2020-05" db="EMBL/GenBank/DDBJ databases">
        <authorList>
            <person name="Chiriac C."/>
            <person name="Salcher M."/>
            <person name="Ghai R."/>
            <person name="Kavagutti S V."/>
        </authorList>
    </citation>
    <scope>NUCLEOTIDE SEQUENCE</scope>
</reference>
<organism evidence="1">
    <name type="scientific">freshwater metagenome</name>
    <dbReference type="NCBI Taxonomy" id="449393"/>
    <lineage>
        <taxon>unclassified sequences</taxon>
        <taxon>metagenomes</taxon>
        <taxon>ecological metagenomes</taxon>
    </lineage>
</organism>